<sequence length="354" mass="39305">VTSQESETKPLTFTFVPSIGRLPTHFEVVDVSKFLVTIPEEPKDLSNQEIINKSNVVSNEQSLNSSVRRDRVPAIHPDSTQTVLQSLECNPSRGEMQENDLFKAEFILITDSGDEDEAAAASINIQRPSNGYGPISAQLLATSHVSPGPETRKPSDGHLPGAGLSHSTGDQQKQQQYKIKTSYKAFAAIPTNTLLMEQKALEEPTKTASVTEGTALDTHSEMCSPAQLRQQTEELCAVIDQVLQDPLTMVIHQYLVLHFLLLRYLFILYKVSSTLQRAAGRETRYANLYKSTPMVAESQMTKPGVIRPVLVKAKSAQQKEEPYQPNPFKKYLEEISDQDIEQVSNSHSEGFCCL</sequence>
<dbReference type="Pfam" id="PF15274">
    <property type="entry name" value="MLIP"/>
    <property type="match status" value="1"/>
</dbReference>
<accession>A0A7K7KX22</accession>
<feature type="non-terminal residue" evidence="2">
    <location>
        <position position="354"/>
    </location>
</feature>
<reference evidence="2 3" key="1">
    <citation type="submission" date="2019-09" db="EMBL/GenBank/DDBJ databases">
        <title>Bird 10,000 Genomes (B10K) Project - Family phase.</title>
        <authorList>
            <person name="Zhang G."/>
        </authorList>
    </citation>
    <scope>NUCLEOTIDE SEQUENCE [LARGE SCALE GENOMIC DNA]</scope>
    <source>
        <strain evidence="2">OUT-0051</strain>
        <tissue evidence="2">Kidney</tissue>
    </source>
</reference>
<name>A0A7K7KX22_9AVES</name>
<feature type="non-terminal residue" evidence="2">
    <location>
        <position position="1"/>
    </location>
</feature>
<dbReference type="Proteomes" id="UP000525565">
    <property type="component" value="Unassembled WGS sequence"/>
</dbReference>
<protein>
    <submittedName>
        <fullName evidence="2">MLIP protein</fullName>
    </submittedName>
</protein>
<evidence type="ECO:0000313" key="2">
    <source>
        <dbReference type="EMBL" id="NWZ23210.1"/>
    </source>
</evidence>
<keyword evidence="3" id="KW-1185">Reference proteome</keyword>
<dbReference type="EMBL" id="VZSO01000085">
    <property type="protein sequence ID" value="NWZ23210.1"/>
    <property type="molecule type" value="Genomic_DNA"/>
</dbReference>
<feature type="compositionally biased region" description="Polar residues" evidence="1">
    <location>
        <begin position="165"/>
        <end position="174"/>
    </location>
</feature>
<proteinExistence type="predicted"/>
<evidence type="ECO:0000256" key="1">
    <source>
        <dbReference type="SAM" id="MobiDB-lite"/>
    </source>
</evidence>
<comment type="caution">
    <text evidence="2">The sequence shown here is derived from an EMBL/GenBank/DDBJ whole genome shotgun (WGS) entry which is preliminary data.</text>
</comment>
<feature type="region of interest" description="Disordered" evidence="1">
    <location>
        <begin position="144"/>
        <end position="174"/>
    </location>
</feature>
<dbReference type="PANTHER" id="PTHR31514:SF1">
    <property type="entry name" value="MUSCULAR LMNA-INTERACTING PROTEIN"/>
    <property type="match status" value="1"/>
</dbReference>
<dbReference type="InterPro" id="IPR029331">
    <property type="entry name" value="MLIP"/>
</dbReference>
<evidence type="ECO:0000313" key="3">
    <source>
        <dbReference type="Proteomes" id="UP000525565"/>
    </source>
</evidence>
<dbReference type="AlphaFoldDB" id="A0A7K7KX22"/>
<organism evidence="2 3">
    <name type="scientific">Asarcornis scutulata</name>
    <dbReference type="NCBI Taxonomy" id="75869"/>
    <lineage>
        <taxon>Eukaryota</taxon>
        <taxon>Metazoa</taxon>
        <taxon>Chordata</taxon>
        <taxon>Craniata</taxon>
        <taxon>Vertebrata</taxon>
        <taxon>Euteleostomi</taxon>
        <taxon>Archelosauria</taxon>
        <taxon>Archosauria</taxon>
        <taxon>Dinosauria</taxon>
        <taxon>Saurischia</taxon>
        <taxon>Theropoda</taxon>
        <taxon>Coelurosauria</taxon>
        <taxon>Aves</taxon>
        <taxon>Neognathae</taxon>
        <taxon>Galloanserae</taxon>
        <taxon>Anseriformes</taxon>
        <taxon>Anatidae</taxon>
        <taxon>Anatinae</taxon>
        <taxon>Asarcornis</taxon>
    </lineage>
</organism>
<gene>
    <name evidence="2" type="primary">Mlip</name>
    <name evidence="2" type="ORF">ASASCU_R13575</name>
</gene>
<dbReference type="PANTHER" id="PTHR31514">
    <property type="entry name" value="MUSCULAR LMNA-INTERACTING PROTEIN MLIP"/>
    <property type="match status" value="1"/>
</dbReference>